<name>A0A9D8K9C7_9DELT</name>
<dbReference type="Proteomes" id="UP000809273">
    <property type="component" value="Unassembled WGS sequence"/>
</dbReference>
<dbReference type="AlphaFoldDB" id="A0A9D8K9C7"/>
<dbReference type="PANTHER" id="PTHR39081">
    <property type="entry name" value="MUT7-C DOMAIN-CONTAINING PROTEIN"/>
    <property type="match status" value="1"/>
</dbReference>
<dbReference type="Pfam" id="PF01927">
    <property type="entry name" value="Mut7-C"/>
    <property type="match status" value="1"/>
</dbReference>
<gene>
    <name evidence="2" type="ORF">JW984_01130</name>
</gene>
<reference evidence="2" key="1">
    <citation type="journal article" date="2021" name="Environ. Microbiol.">
        <title>Genomic characterization of three novel Desulfobacterota classes expand the metabolic and phylogenetic diversity of the phylum.</title>
        <authorList>
            <person name="Murphy C.L."/>
            <person name="Biggerstaff J."/>
            <person name="Eichhorn A."/>
            <person name="Ewing E."/>
            <person name="Shahan R."/>
            <person name="Soriano D."/>
            <person name="Stewart S."/>
            <person name="VanMol K."/>
            <person name="Walker R."/>
            <person name="Walters P."/>
            <person name="Elshahed M.S."/>
            <person name="Youssef N.H."/>
        </authorList>
    </citation>
    <scope>NUCLEOTIDE SEQUENCE</scope>
    <source>
        <strain evidence="2">Zod_Metabat.24</strain>
    </source>
</reference>
<sequence length="148" mass="17025">MKFAADAPLGKLSKWLRIMGYDCAYPAVLEDQDPDDDRIFLTRTTGVKGKGVLFIGCNYIEDQIDTLNTLLPIKDNIKPFTRCTLCNTPLKTIEKESVFTDVPDYIYVTHDDFQICPSCKRVYWRGTHRERMEGIIEALFVRKPNPKS</sequence>
<comment type="caution">
    <text evidence="2">The sequence shown here is derived from an EMBL/GenBank/DDBJ whole genome shotgun (WGS) entry which is preliminary data.</text>
</comment>
<feature type="domain" description="Mut7-C RNAse" evidence="1">
    <location>
        <begin position="1"/>
        <end position="135"/>
    </location>
</feature>
<organism evidence="2 3">
    <name type="scientific">Candidatus Zymogenus saltonus</name>
    <dbReference type="NCBI Taxonomy" id="2844893"/>
    <lineage>
        <taxon>Bacteria</taxon>
        <taxon>Deltaproteobacteria</taxon>
        <taxon>Candidatus Zymogenia</taxon>
        <taxon>Candidatus Zymogeniales</taxon>
        <taxon>Candidatus Zymogenaceae</taxon>
        <taxon>Candidatus Zymogenus</taxon>
    </lineage>
</organism>
<protein>
    <submittedName>
        <fullName evidence="2">Mut7-C RNAse domain-containing protein</fullName>
    </submittedName>
</protein>
<evidence type="ECO:0000313" key="2">
    <source>
        <dbReference type="EMBL" id="MBN1571776.1"/>
    </source>
</evidence>
<dbReference type="EMBL" id="JAFGIX010000006">
    <property type="protein sequence ID" value="MBN1571776.1"/>
    <property type="molecule type" value="Genomic_DNA"/>
</dbReference>
<proteinExistence type="predicted"/>
<accession>A0A9D8K9C7</accession>
<reference evidence="2" key="2">
    <citation type="submission" date="2021-01" db="EMBL/GenBank/DDBJ databases">
        <authorList>
            <person name="Hahn C.R."/>
            <person name="Youssef N.H."/>
            <person name="Elshahed M."/>
        </authorList>
    </citation>
    <scope>NUCLEOTIDE SEQUENCE</scope>
    <source>
        <strain evidence="2">Zod_Metabat.24</strain>
    </source>
</reference>
<dbReference type="InterPro" id="IPR002782">
    <property type="entry name" value="Mut7-C_RNAse_dom"/>
</dbReference>
<evidence type="ECO:0000313" key="3">
    <source>
        <dbReference type="Proteomes" id="UP000809273"/>
    </source>
</evidence>
<dbReference type="PANTHER" id="PTHR39081:SF1">
    <property type="entry name" value="MUT7-C RNASE DOMAIN-CONTAINING PROTEIN"/>
    <property type="match status" value="1"/>
</dbReference>
<evidence type="ECO:0000259" key="1">
    <source>
        <dbReference type="Pfam" id="PF01927"/>
    </source>
</evidence>